<dbReference type="RefSeq" id="WP_172612565.1">
    <property type="nucleotide sequence ID" value="NZ_CP053746.1"/>
</dbReference>
<proteinExistence type="predicted"/>
<evidence type="ECO:0000313" key="2">
    <source>
        <dbReference type="Proteomes" id="UP000501989"/>
    </source>
</evidence>
<dbReference type="KEGG" id="pgg:FX982_04388"/>
<reference evidence="2" key="1">
    <citation type="submission" date="2019-12" db="EMBL/GenBank/DDBJ databases">
        <title>Endophytic bacteria associated with Panax ginseng seedlings.</title>
        <authorList>
            <person name="Park J.M."/>
            <person name="Shin R."/>
            <person name="Jo S.H."/>
        </authorList>
    </citation>
    <scope>NUCLEOTIDE SEQUENCE [LARGE SCALE GENOMIC DNA]</scope>
    <source>
        <strain evidence="2">PgKB30</strain>
    </source>
</reference>
<name>A0A6M8MY67_9PSED</name>
<gene>
    <name evidence="1" type="ORF">FX982_04388</name>
</gene>
<accession>A0A6M8MY67</accession>
<dbReference type="AlphaFoldDB" id="A0A6M8MY67"/>
<dbReference type="Proteomes" id="UP000501989">
    <property type="component" value="Chromosome"/>
</dbReference>
<keyword evidence="2" id="KW-1185">Reference proteome</keyword>
<protein>
    <submittedName>
        <fullName evidence="1">Uncharacterized protein</fullName>
    </submittedName>
</protein>
<organism evidence="1 2">
    <name type="scientific">Pseudomonas graminis</name>
    <dbReference type="NCBI Taxonomy" id="158627"/>
    <lineage>
        <taxon>Bacteria</taxon>
        <taxon>Pseudomonadati</taxon>
        <taxon>Pseudomonadota</taxon>
        <taxon>Gammaproteobacteria</taxon>
        <taxon>Pseudomonadales</taxon>
        <taxon>Pseudomonadaceae</taxon>
        <taxon>Pseudomonas</taxon>
    </lineage>
</organism>
<dbReference type="EMBL" id="CP053746">
    <property type="protein sequence ID" value="QKF53395.1"/>
    <property type="molecule type" value="Genomic_DNA"/>
</dbReference>
<evidence type="ECO:0000313" key="1">
    <source>
        <dbReference type="EMBL" id="QKF53395.1"/>
    </source>
</evidence>
<sequence>MLIGNSAIQQFVSKAVSHTHFATADTDAYTSAMAGAATPVAAIASNGEGATQSSNDGKQGYDESFAKMMVNLKAAAATTASSVTDDDKAAAAAAFVSSADKQVASSDSVSKTVSDELAASDGTAGSNGVGSAKDQFLSYMNQTDAEKVRQRLTGVSKEEYDAMTPQEQAAVDKQVTELQKQKTDQQVAEQEVKTRIAMAKAEMA</sequence>